<reference evidence="1 2" key="1">
    <citation type="journal article" date="2018" name="IMA Fungus">
        <title>IMA Genome-F 9: Draft genome sequence of Annulohypoxylon stygium, Aspergillus mulundensis, Berkeleyomyces basicola (syn. Thielaviopsis basicola), Ceratocystis smalleyi, two Cercospora beticola strains, Coleophoma cylindrospora, Fusarium fracticaudum, Phialophora cf. hyalina, and Morchella septimelata.</title>
        <authorList>
            <person name="Wingfield B.D."/>
            <person name="Bills G.F."/>
            <person name="Dong Y."/>
            <person name="Huang W."/>
            <person name="Nel W.J."/>
            <person name="Swalarsk-Parry B.S."/>
            <person name="Vaghefi N."/>
            <person name="Wilken P.M."/>
            <person name="An Z."/>
            <person name="de Beer Z.W."/>
            <person name="De Vos L."/>
            <person name="Chen L."/>
            <person name="Duong T.A."/>
            <person name="Gao Y."/>
            <person name="Hammerbacher A."/>
            <person name="Kikkert J.R."/>
            <person name="Li Y."/>
            <person name="Li H."/>
            <person name="Li K."/>
            <person name="Li Q."/>
            <person name="Liu X."/>
            <person name="Ma X."/>
            <person name="Naidoo K."/>
            <person name="Pethybridge S.J."/>
            <person name="Sun J."/>
            <person name="Steenkamp E.T."/>
            <person name="van der Nest M.A."/>
            <person name="van Wyk S."/>
            <person name="Wingfield M.J."/>
            <person name="Xiong C."/>
            <person name="Yue Q."/>
            <person name="Zhang X."/>
        </authorList>
    </citation>
    <scope>NUCLEOTIDE SEQUENCE [LARGE SCALE GENOMIC DNA]</scope>
    <source>
        <strain evidence="1 2">DSM 5745</strain>
    </source>
</reference>
<name>A0A3D8SLA5_9EURO</name>
<comment type="caution">
    <text evidence="1">The sequence shown here is derived from an EMBL/GenBank/DDBJ whole genome shotgun (WGS) entry which is preliminary data.</text>
</comment>
<organism evidence="1 2">
    <name type="scientific">Aspergillus mulundensis</name>
    <dbReference type="NCBI Taxonomy" id="1810919"/>
    <lineage>
        <taxon>Eukaryota</taxon>
        <taxon>Fungi</taxon>
        <taxon>Dikarya</taxon>
        <taxon>Ascomycota</taxon>
        <taxon>Pezizomycotina</taxon>
        <taxon>Eurotiomycetes</taxon>
        <taxon>Eurotiomycetidae</taxon>
        <taxon>Eurotiales</taxon>
        <taxon>Aspergillaceae</taxon>
        <taxon>Aspergillus</taxon>
        <taxon>Aspergillus subgen. Nidulantes</taxon>
    </lineage>
</organism>
<sequence>MTSRTERLVLRRVLQVLTVAHLDDLSIVVAGDYARVHYGLMLPPIREITIMVAPIPGNENQDARSPDVRCARALRNHREHFSWSHHDGIIDRQTGTRIVFIQAVLAPRMTPLAELVRIEFLPVIDPVDYLTAFIWHCRTLPPDTQLRCDHQRDAIRFGFGNFAVHVSSPGESHITPLRAHPSSKGHS</sequence>
<proteinExistence type="predicted"/>
<evidence type="ECO:0000313" key="1">
    <source>
        <dbReference type="EMBL" id="RDW86974.1"/>
    </source>
</evidence>
<evidence type="ECO:0000313" key="2">
    <source>
        <dbReference type="Proteomes" id="UP000256690"/>
    </source>
</evidence>
<dbReference type="GeneID" id="38113986"/>
<dbReference type="Proteomes" id="UP000256690">
    <property type="component" value="Unassembled WGS sequence"/>
</dbReference>
<gene>
    <name evidence="1" type="ORF">DSM5745_03616</name>
</gene>
<keyword evidence="2" id="KW-1185">Reference proteome</keyword>
<accession>A0A3D8SLA5</accession>
<dbReference type="EMBL" id="PVWQ01000003">
    <property type="protein sequence ID" value="RDW86974.1"/>
    <property type="molecule type" value="Genomic_DNA"/>
</dbReference>
<dbReference type="AlphaFoldDB" id="A0A3D8SLA5"/>
<dbReference type="RefSeq" id="XP_026606498.1">
    <property type="nucleotide sequence ID" value="XM_026745632.1"/>
</dbReference>
<protein>
    <submittedName>
        <fullName evidence="1">Uncharacterized protein</fullName>
    </submittedName>
</protein>